<organism evidence="5 6">
    <name type="scientific">Paraphaeosphaeria sporulosa</name>
    <dbReference type="NCBI Taxonomy" id="1460663"/>
    <lineage>
        <taxon>Eukaryota</taxon>
        <taxon>Fungi</taxon>
        <taxon>Dikarya</taxon>
        <taxon>Ascomycota</taxon>
        <taxon>Pezizomycotina</taxon>
        <taxon>Dothideomycetes</taxon>
        <taxon>Pleosporomycetidae</taxon>
        <taxon>Pleosporales</taxon>
        <taxon>Massarineae</taxon>
        <taxon>Didymosphaeriaceae</taxon>
        <taxon>Paraphaeosphaeria</taxon>
    </lineage>
</organism>
<dbReference type="AlphaFoldDB" id="A0A177CB64"/>
<dbReference type="Gene3D" id="3.90.1150.10">
    <property type="entry name" value="Aspartate Aminotransferase, domain 1"/>
    <property type="match status" value="1"/>
</dbReference>
<dbReference type="InterPro" id="IPR015424">
    <property type="entry name" value="PyrdxlP-dep_Trfase"/>
</dbReference>
<keyword evidence="5" id="KW-0808">Transferase</keyword>
<dbReference type="EMBL" id="KV441554">
    <property type="protein sequence ID" value="OAG04089.1"/>
    <property type="molecule type" value="Genomic_DNA"/>
</dbReference>
<gene>
    <name evidence="5" type="ORF">CC84DRAFT_1096177</name>
</gene>
<evidence type="ECO:0000256" key="1">
    <source>
        <dbReference type="ARBA" id="ARBA00008954"/>
    </source>
</evidence>
<dbReference type="OrthoDB" id="5419315at2759"/>
<evidence type="ECO:0000256" key="2">
    <source>
        <dbReference type="ARBA" id="ARBA00022898"/>
    </source>
</evidence>
<evidence type="ECO:0000256" key="3">
    <source>
        <dbReference type="RuleBase" id="RU003560"/>
    </source>
</evidence>
<dbReference type="GO" id="GO:0005829">
    <property type="term" value="C:cytosol"/>
    <property type="evidence" value="ECO:0007669"/>
    <property type="project" value="TreeGrafter"/>
</dbReference>
<evidence type="ECO:0000313" key="6">
    <source>
        <dbReference type="Proteomes" id="UP000077069"/>
    </source>
</evidence>
<dbReference type="Proteomes" id="UP000077069">
    <property type="component" value="Unassembled WGS sequence"/>
</dbReference>
<sequence length="499" mass="54616">MLNAKKATRVTPHVRSPTAVPPSRAVQASALPARSLSPKPSTQCPRSFRNLTVEQIGAEKHYYLTEDGRRILDASGGAAVSCFGPGPNDRIADAVNRAYRQFGGYSCSLSFTNGSTRAFVDALVESTGGHMEAALLYGSGSDACEAAAKLLLQYHAENNQAQRRVFIAREQSYHGTTAFALSWGSYWARREPFQDVLMTVPRVAACNSYRGKKADETVQEYVARLVKELEQKFRDVGPEKIAGFVCEPVVGAALGCMPAVPGYLQAVRELCDKHDVPLVFDEIMCGWGRTGTLHTWQHYGVVPDIQLLGKGLVGGYEILSAMLVGKKLGAMEAIRKGSGTFNHGHTIQGMPKTCAGALETLKMVQELLPNIKEMGDRLMKGLQTRLGAHRHVGDIRGMGLFIAIEFVQDRLLKAPFNPDDRISKAIQEMGRLQSYRLTTHNIHVYPGTGSANPEGREGDHIIIAPPYDVDADEIDLIVNVVGNLIENFFEEFKPTTQKS</sequence>
<dbReference type="GO" id="GO:0008483">
    <property type="term" value="F:transaminase activity"/>
    <property type="evidence" value="ECO:0007669"/>
    <property type="project" value="InterPro"/>
</dbReference>
<dbReference type="STRING" id="1460663.A0A177CB64"/>
<dbReference type="InParanoid" id="A0A177CB64"/>
<dbReference type="InterPro" id="IPR015422">
    <property type="entry name" value="PyrdxlP-dep_Trfase_small"/>
</dbReference>
<keyword evidence="2 3" id="KW-0663">Pyridoxal phosphate</keyword>
<reference evidence="5 6" key="1">
    <citation type="submission" date="2016-05" db="EMBL/GenBank/DDBJ databases">
        <title>Comparative analysis of secretome profiles of manganese(II)-oxidizing ascomycete fungi.</title>
        <authorList>
            <consortium name="DOE Joint Genome Institute"/>
            <person name="Zeiner C.A."/>
            <person name="Purvine S.O."/>
            <person name="Zink E.M."/>
            <person name="Wu S."/>
            <person name="Pasa-Tolic L."/>
            <person name="Chaput D.L."/>
            <person name="Haridas S."/>
            <person name="Grigoriev I.V."/>
            <person name="Santelli C.M."/>
            <person name="Hansel C.M."/>
        </authorList>
    </citation>
    <scope>NUCLEOTIDE SEQUENCE [LARGE SCALE GENOMIC DNA]</scope>
    <source>
        <strain evidence="5 6">AP3s5-JAC2a</strain>
    </source>
</reference>
<dbReference type="PANTHER" id="PTHR43094:SF1">
    <property type="entry name" value="AMINOTRANSFERASE CLASS-III"/>
    <property type="match status" value="1"/>
</dbReference>
<dbReference type="Gene3D" id="3.40.640.10">
    <property type="entry name" value="Type I PLP-dependent aspartate aminotransferase-like (Major domain)"/>
    <property type="match status" value="1"/>
</dbReference>
<evidence type="ECO:0000313" key="5">
    <source>
        <dbReference type="EMBL" id="OAG04089.1"/>
    </source>
</evidence>
<keyword evidence="6" id="KW-1185">Reference proteome</keyword>
<proteinExistence type="inferred from homology"/>
<dbReference type="InterPro" id="IPR005814">
    <property type="entry name" value="Aminotrans_3"/>
</dbReference>
<dbReference type="SUPFAM" id="SSF53383">
    <property type="entry name" value="PLP-dependent transferases"/>
    <property type="match status" value="1"/>
</dbReference>
<dbReference type="RefSeq" id="XP_018034454.1">
    <property type="nucleotide sequence ID" value="XM_018174655.1"/>
</dbReference>
<dbReference type="GeneID" id="28758141"/>
<dbReference type="PANTHER" id="PTHR43094">
    <property type="entry name" value="AMINOTRANSFERASE"/>
    <property type="match status" value="1"/>
</dbReference>
<dbReference type="GO" id="GO:0030170">
    <property type="term" value="F:pyridoxal phosphate binding"/>
    <property type="evidence" value="ECO:0007669"/>
    <property type="project" value="InterPro"/>
</dbReference>
<dbReference type="CDD" id="cd00610">
    <property type="entry name" value="OAT_like"/>
    <property type="match status" value="1"/>
</dbReference>
<evidence type="ECO:0000256" key="4">
    <source>
        <dbReference type="SAM" id="MobiDB-lite"/>
    </source>
</evidence>
<comment type="similarity">
    <text evidence="1 3">Belongs to the class-III pyridoxal-phosphate-dependent aminotransferase family.</text>
</comment>
<protein>
    <submittedName>
        <fullName evidence="5">PLP-dependent transferase</fullName>
    </submittedName>
</protein>
<name>A0A177CB64_9PLEO</name>
<feature type="region of interest" description="Disordered" evidence="4">
    <location>
        <begin position="1"/>
        <end position="44"/>
    </location>
</feature>
<accession>A0A177CB64</accession>
<dbReference type="InterPro" id="IPR015421">
    <property type="entry name" value="PyrdxlP-dep_Trfase_major"/>
</dbReference>
<dbReference type="Pfam" id="PF00202">
    <property type="entry name" value="Aminotran_3"/>
    <property type="match status" value="1"/>
</dbReference>